<dbReference type="GO" id="GO:0005886">
    <property type="term" value="C:plasma membrane"/>
    <property type="evidence" value="ECO:0007669"/>
    <property type="project" value="UniProtKB-SubCell"/>
</dbReference>
<evidence type="ECO:0000256" key="6">
    <source>
        <dbReference type="ARBA" id="ARBA00022692"/>
    </source>
</evidence>
<evidence type="ECO:0000256" key="5">
    <source>
        <dbReference type="ARBA" id="ARBA00022617"/>
    </source>
</evidence>
<dbReference type="GO" id="GO:0022904">
    <property type="term" value="P:respiratory electron transport chain"/>
    <property type="evidence" value="ECO:0007669"/>
    <property type="project" value="InterPro"/>
</dbReference>
<dbReference type="InterPro" id="IPR052168">
    <property type="entry name" value="Cytochrome_b561_oxidase"/>
</dbReference>
<comment type="cofactor">
    <cofactor evidence="1">
        <name>heme b</name>
        <dbReference type="ChEBI" id="CHEBI:60344"/>
    </cofactor>
</comment>
<dbReference type="SUPFAM" id="SSF81342">
    <property type="entry name" value="Transmembrane di-heme cytochromes"/>
    <property type="match status" value="1"/>
</dbReference>
<evidence type="ECO:0000313" key="16">
    <source>
        <dbReference type="Proteomes" id="UP000546173"/>
    </source>
</evidence>
<keyword evidence="6 13" id="KW-0812">Transmembrane</keyword>
<dbReference type="PANTHER" id="PTHR30529:SF1">
    <property type="entry name" value="CYTOCHROME B561 HOMOLOG 2"/>
    <property type="match status" value="1"/>
</dbReference>
<feature type="transmembrane region" description="Helical" evidence="13">
    <location>
        <begin position="90"/>
        <end position="107"/>
    </location>
</feature>
<dbReference type="Gene3D" id="1.20.950.20">
    <property type="entry name" value="Transmembrane di-heme cytochromes, Chain C"/>
    <property type="match status" value="1"/>
</dbReference>
<keyword evidence="9 13" id="KW-1133">Transmembrane helix</keyword>
<dbReference type="InterPro" id="IPR011577">
    <property type="entry name" value="Cyt_b561_bac/Ni-Hgenase"/>
</dbReference>
<keyword evidence="7" id="KW-0479">Metal-binding</keyword>
<keyword evidence="3" id="KW-0813">Transport</keyword>
<evidence type="ECO:0000256" key="10">
    <source>
        <dbReference type="ARBA" id="ARBA00023004"/>
    </source>
</evidence>
<evidence type="ECO:0000256" key="3">
    <source>
        <dbReference type="ARBA" id="ARBA00022448"/>
    </source>
</evidence>
<feature type="transmembrane region" description="Helical" evidence="13">
    <location>
        <begin position="12"/>
        <end position="31"/>
    </location>
</feature>
<gene>
    <name evidence="15" type="ORF">H7993_12235</name>
</gene>
<evidence type="ECO:0000256" key="1">
    <source>
        <dbReference type="ARBA" id="ARBA00001970"/>
    </source>
</evidence>
<evidence type="ECO:0000256" key="2">
    <source>
        <dbReference type="ARBA" id="ARBA00004651"/>
    </source>
</evidence>
<feature type="transmembrane region" description="Helical" evidence="13">
    <location>
        <begin position="143"/>
        <end position="162"/>
    </location>
</feature>
<dbReference type="Pfam" id="PF01292">
    <property type="entry name" value="Ni_hydr_CYTB"/>
    <property type="match status" value="1"/>
</dbReference>
<proteinExistence type="inferred from homology"/>
<accession>A0A7X1KTY9</accession>
<organism evidence="15 16">
    <name type="scientific">Pseudomonas baltica</name>
    <dbReference type="NCBI Taxonomy" id="2762576"/>
    <lineage>
        <taxon>Bacteria</taxon>
        <taxon>Pseudomonadati</taxon>
        <taxon>Pseudomonadota</taxon>
        <taxon>Gammaproteobacteria</taxon>
        <taxon>Pseudomonadales</taxon>
        <taxon>Pseudomonadaceae</taxon>
        <taxon>Pseudomonas</taxon>
    </lineage>
</organism>
<evidence type="ECO:0000259" key="14">
    <source>
        <dbReference type="Pfam" id="PF01292"/>
    </source>
</evidence>
<sequence>MAIERYNGFAQALHWLTVAALCLVLPCVWVAENFPPGPVRVLWYLTHESMGISVALLVLIRLTWRWRHRAPAYRAEIGAGTRVLAHLNHGLLYAVLLTMPVTGYLMAGNGQDVPFFGLVSLPGFVQNEALGKFANTVHVWGQFALYGLIIMHVAATVWHVAVRRDGMLERMLPPQRD</sequence>
<evidence type="ECO:0000256" key="11">
    <source>
        <dbReference type="ARBA" id="ARBA00023136"/>
    </source>
</evidence>
<dbReference type="GO" id="GO:0020037">
    <property type="term" value="F:heme binding"/>
    <property type="evidence" value="ECO:0007669"/>
    <property type="project" value="TreeGrafter"/>
</dbReference>
<dbReference type="GO" id="GO:0009055">
    <property type="term" value="F:electron transfer activity"/>
    <property type="evidence" value="ECO:0007669"/>
    <property type="project" value="InterPro"/>
</dbReference>
<keyword evidence="16" id="KW-1185">Reference proteome</keyword>
<protein>
    <submittedName>
        <fullName evidence="15">Cytochrome b</fullName>
    </submittedName>
</protein>
<evidence type="ECO:0000256" key="12">
    <source>
        <dbReference type="ARBA" id="ARBA00037975"/>
    </source>
</evidence>
<keyword evidence="4" id="KW-1003">Cell membrane</keyword>
<evidence type="ECO:0000256" key="9">
    <source>
        <dbReference type="ARBA" id="ARBA00022989"/>
    </source>
</evidence>
<dbReference type="PANTHER" id="PTHR30529">
    <property type="entry name" value="CYTOCHROME B561"/>
    <property type="match status" value="1"/>
</dbReference>
<evidence type="ECO:0000256" key="7">
    <source>
        <dbReference type="ARBA" id="ARBA00022723"/>
    </source>
</evidence>
<dbReference type="Proteomes" id="UP000546173">
    <property type="component" value="Unassembled WGS sequence"/>
</dbReference>
<evidence type="ECO:0000256" key="8">
    <source>
        <dbReference type="ARBA" id="ARBA00022982"/>
    </source>
</evidence>
<keyword evidence="8" id="KW-0249">Electron transport</keyword>
<name>A0A7X1KTY9_9PSED</name>
<dbReference type="AlphaFoldDB" id="A0A7X1KTY9"/>
<keyword evidence="10" id="KW-0408">Iron</keyword>
<comment type="subcellular location">
    <subcellularLocation>
        <location evidence="2">Cell membrane</location>
        <topology evidence="2">Multi-pass membrane protein</topology>
    </subcellularLocation>
</comment>
<feature type="domain" description="Cytochrome b561 bacterial/Ni-hydrogenase" evidence="14">
    <location>
        <begin position="5"/>
        <end position="173"/>
    </location>
</feature>
<keyword evidence="5" id="KW-0349">Heme</keyword>
<dbReference type="GO" id="GO:0046872">
    <property type="term" value="F:metal ion binding"/>
    <property type="evidence" value="ECO:0007669"/>
    <property type="project" value="UniProtKB-KW"/>
</dbReference>
<comment type="caution">
    <text evidence="15">The sequence shown here is derived from an EMBL/GenBank/DDBJ whole genome shotgun (WGS) entry which is preliminary data.</text>
</comment>
<reference evidence="15 16" key="1">
    <citation type="submission" date="2020-08" db="EMBL/GenBank/DDBJ databases">
        <title>Pseudomonas sp. nov.</title>
        <authorList>
            <person name="Gieschler S."/>
            <person name="Fiedler G."/>
            <person name="Brinks E."/>
            <person name="Boehnlein C."/>
            <person name="Franz C.M.A.P."/>
            <person name="Kabisch J."/>
        </authorList>
    </citation>
    <scope>NUCLEOTIDE SEQUENCE [LARGE SCALE GENOMIC DNA]</scope>
    <source>
        <strain evidence="15 16">MBT-2</strain>
    </source>
</reference>
<dbReference type="RefSeq" id="WP_185794537.1">
    <property type="nucleotide sequence ID" value="NZ_JACMYH010000002.1"/>
</dbReference>
<dbReference type="InterPro" id="IPR016174">
    <property type="entry name" value="Di-haem_cyt_TM"/>
</dbReference>
<evidence type="ECO:0000256" key="13">
    <source>
        <dbReference type="SAM" id="Phobius"/>
    </source>
</evidence>
<evidence type="ECO:0000256" key="4">
    <source>
        <dbReference type="ARBA" id="ARBA00022475"/>
    </source>
</evidence>
<feature type="transmembrane region" description="Helical" evidence="13">
    <location>
        <begin position="43"/>
        <end position="64"/>
    </location>
</feature>
<evidence type="ECO:0000313" key="15">
    <source>
        <dbReference type="EMBL" id="MBC2679153.1"/>
    </source>
</evidence>
<comment type="similarity">
    <text evidence="12">Belongs to the cytochrome b561 family.</text>
</comment>
<keyword evidence="11 13" id="KW-0472">Membrane</keyword>
<dbReference type="EMBL" id="JACMYH010000002">
    <property type="protein sequence ID" value="MBC2679153.1"/>
    <property type="molecule type" value="Genomic_DNA"/>
</dbReference>